<evidence type="ECO:0000313" key="2">
    <source>
        <dbReference type="Proteomes" id="UP001175271"/>
    </source>
</evidence>
<dbReference type="AlphaFoldDB" id="A0AA39M4B6"/>
<evidence type="ECO:0000313" key="1">
    <source>
        <dbReference type="EMBL" id="KAK0421156.1"/>
    </source>
</evidence>
<organism evidence="1 2">
    <name type="scientific">Steinernema hermaphroditum</name>
    <dbReference type="NCBI Taxonomy" id="289476"/>
    <lineage>
        <taxon>Eukaryota</taxon>
        <taxon>Metazoa</taxon>
        <taxon>Ecdysozoa</taxon>
        <taxon>Nematoda</taxon>
        <taxon>Chromadorea</taxon>
        <taxon>Rhabditida</taxon>
        <taxon>Tylenchina</taxon>
        <taxon>Panagrolaimomorpha</taxon>
        <taxon>Strongyloidoidea</taxon>
        <taxon>Steinernematidae</taxon>
        <taxon>Steinernema</taxon>
    </lineage>
</organism>
<reference evidence="1" key="1">
    <citation type="submission" date="2023-06" db="EMBL/GenBank/DDBJ databases">
        <title>Genomic analysis of the entomopathogenic nematode Steinernema hermaphroditum.</title>
        <authorList>
            <person name="Schwarz E.M."/>
            <person name="Heppert J.K."/>
            <person name="Baniya A."/>
            <person name="Schwartz H.T."/>
            <person name="Tan C.-H."/>
            <person name="Antoshechkin I."/>
            <person name="Sternberg P.W."/>
            <person name="Goodrich-Blair H."/>
            <person name="Dillman A.R."/>
        </authorList>
    </citation>
    <scope>NUCLEOTIDE SEQUENCE</scope>
    <source>
        <strain evidence="1">PS9179</strain>
        <tissue evidence="1">Whole animal</tissue>
    </source>
</reference>
<name>A0AA39M4B6_9BILA</name>
<protein>
    <submittedName>
        <fullName evidence="1">Uncharacterized protein</fullName>
    </submittedName>
</protein>
<keyword evidence="2" id="KW-1185">Reference proteome</keyword>
<accession>A0AA39M4B6</accession>
<dbReference type="EMBL" id="JAUCMV010000002">
    <property type="protein sequence ID" value="KAK0421156.1"/>
    <property type="molecule type" value="Genomic_DNA"/>
</dbReference>
<dbReference type="Proteomes" id="UP001175271">
    <property type="component" value="Unassembled WGS sequence"/>
</dbReference>
<proteinExistence type="predicted"/>
<gene>
    <name evidence="1" type="ORF">QR680_015086</name>
</gene>
<sequence length="68" mass="8280">MLVWSSLRMNFSSKHRRLAIWKDPVFIVLRTGSQRYGALLWSNPYMTKWLQIRLQVYNLQLTSYTKRM</sequence>
<comment type="caution">
    <text evidence="1">The sequence shown here is derived from an EMBL/GenBank/DDBJ whole genome shotgun (WGS) entry which is preliminary data.</text>
</comment>